<evidence type="ECO:0008006" key="8">
    <source>
        <dbReference type="Google" id="ProtNLM"/>
    </source>
</evidence>
<evidence type="ECO:0000256" key="2">
    <source>
        <dbReference type="ARBA" id="ARBA00008507"/>
    </source>
</evidence>
<evidence type="ECO:0000313" key="6">
    <source>
        <dbReference type="EMBL" id="CAH1114002.1"/>
    </source>
</evidence>
<evidence type="ECO:0000259" key="5">
    <source>
        <dbReference type="Pfam" id="PF14881"/>
    </source>
</evidence>
<protein>
    <recommendedName>
        <fullName evidence="8">Protein misato</fullName>
    </recommendedName>
</protein>
<dbReference type="CDD" id="cd06060">
    <property type="entry name" value="misato"/>
    <property type="match status" value="1"/>
</dbReference>
<keyword evidence="7" id="KW-1185">Reference proteome</keyword>
<proteinExistence type="inferred from homology"/>
<dbReference type="SUPFAM" id="SSF52490">
    <property type="entry name" value="Tubulin nucleotide-binding domain-like"/>
    <property type="match status" value="1"/>
</dbReference>
<dbReference type="GO" id="GO:0005739">
    <property type="term" value="C:mitochondrion"/>
    <property type="evidence" value="ECO:0007669"/>
    <property type="project" value="UniProtKB-SubCell"/>
</dbReference>
<dbReference type="EMBL" id="OV651820">
    <property type="protein sequence ID" value="CAH1114002.1"/>
    <property type="molecule type" value="Genomic_DNA"/>
</dbReference>
<comment type="subcellular location">
    <subcellularLocation>
        <location evidence="1">Mitochondrion</location>
    </subcellularLocation>
</comment>
<evidence type="ECO:0000256" key="3">
    <source>
        <dbReference type="ARBA" id="ARBA00023128"/>
    </source>
</evidence>
<dbReference type="Pfam" id="PF10644">
    <property type="entry name" value="Misat_Tub_SegII"/>
    <property type="match status" value="1"/>
</dbReference>
<dbReference type="InterPro" id="IPR036525">
    <property type="entry name" value="Tubulin/FtsZ_GTPase_sf"/>
</dbReference>
<dbReference type="OrthoDB" id="271881at2759"/>
<dbReference type="PANTHER" id="PTHR13391:SF0">
    <property type="entry name" value="PROTEIN MISATO HOMOLOG 1"/>
    <property type="match status" value="1"/>
</dbReference>
<dbReference type="InterPro" id="IPR049942">
    <property type="entry name" value="DML1/Misato"/>
</dbReference>
<name>A0A9P0D4A7_9CUCU</name>
<dbReference type="AlphaFoldDB" id="A0A9P0D4A7"/>
<reference evidence="6" key="1">
    <citation type="submission" date="2022-01" db="EMBL/GenBank/DDBJ databases">
        <authorList>
            <person name="King R."/>
        </authorList>
    </citation>
    <scope>NUCLEOTIDE SEQUENCE</scope>
</reference>
<organism evidence="6 7">
    <name type="scientific">Psylliodes chrysocephalus</name>
    <dbReference type="NCBI Taxonomy" id="3402493"/>
    <lineage>
        <taxon>Eukaryota</taxon>
        <taxon>Metazoa</taxon>
        <taxon>Ecdysozoa</taxon>
        <taxon>Arthropoda</taxon>
        <taxon>Hexapoda</taxon>
        <taxon>Insecta</taxon>
        <taxon>Pterygota</taxon>
        <taxon>Neoptera</taxon>
        <taxon>Endopterygota</taxon>
        <taxon>Coleoptera</taxon>
        <taxon>Polyphaga</taxon>
        <taxon>Cucujiformia</taxon>
        <taxon>Chrysomeloidea</taxon>
        <taxon>Chrysomelidae</taxon>
        <taxon>Galerucinae</taxon>
        <taxon>Alticini</taxon>
        <taxon>Psylliodes</taxon>
    </lineage>
</organism>
<evidence type="ECO:0000313" key="7">
    <source>
        <dbReference type="Proteomes" id="UP001153636"/>
    </source>
</evidence>
<accession>A0A9P0D4A7</accession>
<evidence type="ECO:0000259" key="4">
    <source>
        <dbReference type="Pfam" id="PF10644"/>
    </source>
</evidence>
<feature type="domain" description="Misato Segment II tubulin-like" evidence="4">
    <location>
        <begin position="4"/>
        <end position="118"/>
    </location>
</feature>
<keyword evidence="3" id="KW-0496">Mitochondrion</keyword>
<dbReference type="Pfam" id="PF14881">
    <property type="entry name" value="Tubulin_3"/>
    <property type="match status" value="1"/>
</dbReference>
<dbReference type="InterPro" id="IPR029209">
    <property type="entry name" value="DML1/Misato_tubulin"/>
</dbReference>
<comment type="similarity">
    <text evidence="2">Belongs to the misato family.</text>
</comment>
<dbReference type="GO" id="GO:0007005">
    <property type="term" value="P:mitochondrion organization"/>
    <property type="evidence" value="ECO:0007669"/>
    <property type="project" value="InterPro"/>
</dbReference>
<feature type="domain" description="DML1/Misato tubulin" evidence="5">
    <location>
        <begin position="134"/>
        <end position="330"/>
    </location>
</feature>
<dbReference type="Proteomes" id="UP001153636">
    <property type="component" value="Chromosome 8"/>
</dbReference>
<evidence type="ECO:0000256" key="1">
    <source>
        <dbReference type="ARBA" id="ARBA00004173"/>
    </source>
</evidence>
<sequence length="553" mass="63210">MSTKEILTLQFGHYSNFVGTHWWNLQDLSFQYNSSIPSEINHDVLYREGRTNKGEVTFTPRLLLVDLKGSLGSLSEECDLYEPKIDPSKAQINWHNNQVQVQQVGPSHSKNQFQQDLNDPNKCVLEQSYDFEKTTKVWSDFLYSRFHPRTIETIKEYQYCNENTPFDAFPLGSALWKTSQFIDDFSDKIRSYIEECDHFQGFHFLTDCTNAFSGLSSSCLEFIRDEYDRKSVLVLPVIPSYFSDNLISNDNEKSQSLINDSVRVINLALGFNQFNTNSSLFVPLSVGCKGWRQPGPKRVFKNLEYDNKMAYHSSAILAAALDTFTLKHRLKSSAFTLSDLGADLTRSGRKAVAASINMPFPMKENSDLLECLDNYQEPLYHSITPNCDIGSRRLMQHITIRGIKEGQLKKPLDKAQKQRELPAYRANSIQEMMALYLAYTTDATANNVTVVQEALNVKSPFPQIFAKNIGKNGFISDHNRLSETRIDSIPLLAGLHSGSEIGEMLESLHTEARKIKINRFHQFAGGDIDRDDYEECLDNIFTLRENYEDSYLI</sequence>
<gene>
    <name evidence="6" type="ORF">PSYICH_LOCUS14430</name>
</gene>
<dbReference type="InterPro" id="IPR019605">
    <property type="entry name" value="Misato_II_tubulin-like"/>
</dbReference>
<dbReference type="PANTHER" id="PTHR13391">
    <property type="entry name" value="MITOCHONDRIAL DISTRIBUTION REGULATOR MISATO"/>
    <property type="match status" value="1"/>
</dbReference>
<dbReference type="Gene3D" id="3.40.50.1440">
    <property type="entry name" value="Tubulin/FtsZ, GTPase domain"/>
    <property type="match status" value="1"/>
</dbReference>